<evidence type="ECO:0000313" key="1">
    <source>
        <dbReference type="EMBL" id="GFR01822.1"/>
    </source>
</evidence>
<organism evidence="1 2">
    <name type="scientific">Trichonephila clavata</name>
    <name type="common">Joro spider</name>
    <name type="synonym">Nephila clavata</name>
    <dbReference type="NCBI Taxonomy" id="2740835"/>
    <lineage>
        <taxon>Eukaryota</taxon>
        <taxon>Metazoa</taxon>
        <taxon>Ecdysozoa</taxon>
        <taxon>Arthropoda</taxon>
        <taxon>Chelicerata</taxon>
        <taxon>Arachnida</taxon>
        <taxon>Araneae</taxon>
        <taxon>Araneomorphae</taxon>
        <taxon>Entelegynae</taxon>
        <taxon>Araneoidea</taxon>
        <taxon>Nephilidae</taxon>
        <taxon>Trichonephila</taxon>
    </lineage>
</organism>
<protein>
    <submittedName>
        <fullName evidence="1">Uncharacterized protein</fullName>
    </submittedName>
</protein>
<proteinExistence type="predicted"/>
<comment type="caution">
    <text evidence="1">The sequence shown here is derived from an EMBL/GenBank/DDBJ whole genome shotgun (WGS) entry which is preliminary data.</text>
</comment>
<dbReference type="AlphaFoldDB" id="A0A8X6LAZ3"/>
<keyword evidence="2" id="KW-1185">Reference proteome</keyword>
<dbReference type="EMBL" id="BMAO01005505">
    <property type="protein sequence ID" value="GFR01822.1"/>
    <property type="molecule type" value="Genomic_DNA"/>
</dbReference>
<reference evidence="1" key="1">
    <citation type="submission" date="2020-07" db="EMBL/GenBank/DDBJ databases">
        <title>Multicomponent nature underlies the extraordinary mechanical properties of spider dragline silk.</title>
        <authorList>
            <person name="Kono N."/>
            <person name="Nakamura H."/>
            <person name="Mori M."/>
            <person name="Yoshida Y."/>
            <person name="Ohtoshi R."/>
            <person name="Malay A.D."/>
            <person name="Moran D.A.P."/>
            <person name="Tomita M."/>
            <person name="Numata K."/>
            <person name="Arakawa K."/>
        </authorList>
    </citation>
    <scope>NUCLEOTIDE SEQUENCE</scope>
</reference>
<evidence type="ECO:0000313" key="2">
    <source>
        <dbReference type="Proteomes" id="UP000887116"/>
    </source>
</evidence>
<accession>A0A8X6LAZ3</accession>
<dbReference type="Proteomes" id="UP000887116">
    <property type="component" value="Unassembled WGS sequence"/>
</dbReference>
<sequence length="85" mass="9723">MAFWAIGNSTGYEICAVIHLLVAEDMKVAKIDQEMKCIENAQVLEWKLNANSILNFNITVLNKLVAMFLSFLVNDYVIRYTKHAE</sequence>
<gene>
    <name evidence="1" type="ORF">TNCT_667901</name>
</gene>
<name>A0A8X6LAZ3_TRICU</name>